<feature type="compositionally biased region" description="Basic and acidic residues" evidence="1">
    <location>
        <begin position="162"/>
        <end position="174"/>
    </location>
</feature>
<dbReference type="Proteomes" id="UP000469185">
    <property type="component" value="Unassembled WGS sequence"/>
</dbReference>
<dbReference type="AlphaFoldDB" id="A0A6N9YI58"/>
<dbReference type="Gene3D" id="3.10.450.620">
    <property type="entry name" value="JHP933, nucleotidyltransferase-like core domain"/>
    <property type="match status" value="1"/>
</dbReference>
<protein>
    <recommendedName>
        <fullName evidence="4">Nucleotidyl transferase AbiEii/AbiGii toxin family protein</fullName>
    </recommendedName>
</protein>
<proteinExistence type="predicted"/>
<feature type="compositionally biased region" description="Basic residues" evidence="1">
    <location>
        <begin position="112"/>
        <end position="131"/>
    </location>
</feature>
<organism evidence="2 3">
    <name type="scientific">Phytoactinopolyspora alkaliphila</name>
    <dbReference type="NCBI Taxonomy" id="1783498"/>
    <lineage>
        <taxon>Bacteria</taxon>
        <taxon>Bacillati</taxon>
        <taxon>Actinomycetota</taxon>
        <taxon>Actinomycetes</taxon>
        <taxon>Jiangellales</taxon>
        <taxon>Jiangellaceae</taxon>
        <taxon>Phytoactinopolyspora</taxon>
    </lineage>
</organism>
<dbReference type="Pfam" id="PF08843">
    <property type="entry name" value="AbiEii"/>
    <property type="match status" value="1"/>
</dbReference>
<gene>
    <name evidence="2" type="ORF">G1H11_04860</name>
</gene>
<dbReference type="EMBL" id="JAAGOB010000002">
    <property type="protein sequence ID" value="NED94637.1"/>
    <property type="molecule type" value="Genomic_DNA"/>
</dbReference>
<feature type="compositionally biased region" description="Basic residues" evidence="1">
    <location>
        <begin position="244"/>
        <end position="259"/>
    </location>
</feature>
<accession>A0A6N9YI58</accession>
<feature type="compositionally biased region" description="Basic residues" evidence="1">
    <location>
        <begin position="275"/>
        <end position="305"/>
    </location>
</feature>
<evidence type="ECO:0000313" key="3">
    <source>
        <dbReference type="Proteomes" id="UP000469185"/>
    </source>
</evidence>
<keyword evidence="3" id="KW-1185">Reference proteome</keyword>
<feature type="region of interest" description="Disordered" evidence="1">
    <location>
        <begin position="98"/>
        <end position="315"/>
    </location>
</feature>
<comment type="caution">
    <text evidence="2">The sequence shown here is derived from an EMBL/GenBank/DDBJ whole genome shotgun (WGS) entry which is preliminary data.</text>
</comment>
<evidence type="ECO:0008006" key="4">
    <source>
        <dbReference type="Google" id="ProtNLM"/>
    </source>
</evidence>
<evidence type="ECO:0000313" key="2">
    <source>
        <dbReference type="EMBL" id="NED94637.1"/>
    </source>
</evidence>
<reference evidence="2 3" key="1">
    <citation type="submission" date="2020-02" db="EMBL/GenBank/DDBJ databases">
        <authorList>
            <person name="Li X.-J."/>
            <person name="Feng X.-M."/>
        </authorList>
    </citation>
    <scope>NUCLEOTIDE SEQUENCE [LARGE SCALE GENOMIC DNA]</scope>
    <source>
        <strain evidence="2 3">CGMCC 4.7225</strain>
    </source>
</reference>
<evidence type="ECO:0000256" key="1">
    <source>
        <dbReference type="SAM" id="MobiDB-lite"/>
    </source>
</evidence>
<dbReference type="InterPro" id="IPR014942">
    <property type="entry name" value="AbiEii"/>
</dbReference>
<name>A0A6N9YI58_9ACTN</name>
<sequence>MNALTAGWLARHTPPGAGGRYAALIDIAQDLLLTHLAEQGMFDHLVFKGGTALRKLYAGNAGRFSTDLDFSVHNPADDPNAVAELLRAEIDGQQINGFTYHVTDRRGPSTRPLRHPIRQRRQPHHQTRHRTSPLAASPRTRLDTTAHPPRIRPARQPPSHGPRREHGRKDRPARPPDPGPRRLRPSLDRHHQPALQLRPRHRPPPGHPQDLGRPVRPVITTNDLATSHRRRGLPPRTLEDHPTRGRLRRRQHRPARHPRAQPGRTQHPTPQPLRLSRRTRRHRTTHHHQQRQRPQTRPRLAHRTPRPPLRQPPDLLITWRPRSCVL</sequence>